<name>A0ABT3G0T2_9BACT</name>
<evidence type="ECO:0000259" key="2">
    <source>
        <dbReference type="Pfam" id="PF07589"/>
    </source>
</evidence>
<keyword evidence="1" id="KW-0732">Signal</keyword>
<sequence>MKALALIIGVASLIASAQAATIAVIRGTGNPGVIAAVEGTALSAGGYSISIGTFTNTLGATEEPLITSTESLQAAIASFDTFATLTAPTSGATQGTITGQFTSLGGADPNVFNLKPIYFLVGNGATIATSTHVSIFRLTTPTAFPANVAAAGSTNATIANGAAITVVGTAGVVNGNNLGLVAVPEPSASVLLGLLGVAGLIRRRR</sequence>
<dbReference type="Proteomes" id="UP001165653">
    <property type="component" value="Unassembled WGS sequence"/>
</dbReference>
<evidence type="ECO:0000313" key="3">
    <source>
        <dbReference type="EMBL" id="MCW1913126.1"/>
    </source>
</evidence>
<dbReference type="EMBL" id="JAPDDR010000003">
    <property type="protein sequence ID" value="MCW1913126.1"/>
    <property type="molecule type" value="Genomic_DNA"/>
</dbReference>
<feature type="chain" id="PRO_5047451290" evidence="1">
    <location>
        <begin position="20"/>
        <end position="205"/>
    </location>
</feature>
<comment type="caution">
    <text evidence="3">The sequence shown here is derived from an EMBL/GenBank/DDBJ whole genome shotgun (WGS) entry which is preliminary data.</text>
</comment>
<keyword evidence="4" id="KW-1185">Reference proteome</keyword>
<organism evidence="3 4">
    <name type="scientific">Luteolibacter rhizosphaerae</name>
    <dbReference type="NCBI Taxonomy" id="2989719"/>
    <lineage>
        <taxon>Bacteria</taxon>
        <taxon>Pseudomonadati</taxon>
        <taxon>Verrucomicrobiota</taxon>
        <taxon>Verrucomicrobiia</taxon>
        <taxon>Verrucomicrobiales</taxon>
        <taxon>Verrucomicrobiaceae</taxon>
        <taxon>Luteolibacter</taxon>
    </lineage>
</organism>
<accession>A0ABT3G0T2</accession>
<evidence type="ECO:0000256" key="1">
    <source>
        <dbReference type="SAM" id="SignalP"/>
    </source>
</evidence>
<protein>
    <submittedName>
        <fullName evidence="3">PEP-CTERM sorting domain-containing protein</fullName>
    </submittedName>
</protein>
<dbReference type="NCBIfam" id="TIGR02595">
    <property type="entry name" value="PEP_CTERM"/>
    <property type="match status" value="1"/>
</dbReference>
<evidence type="ECO:0000313" key="4">
    <source>
        <dbReference type="Proteomes" id="UP001165653"/>
    </source>
</evidence>
<dbReference type="InterPro" id="IPR013424">
    <property type="entry name" value="Ice-binding_C"/>
</dbReference>
<proteinExistence type="predicted"/>
<dbReference type="Pfam" id="PF07589">
    <property type="entry name" value="PEP-CTERM"/>
    <property type="match status" value="1"/>
</dbReference>
<feature type="signal peptide" evidence="1">
    <location>
        <begin position="1"/>
        <end position="19"/>
    </location>
</feature>
<gene>
    <name evidence="3" type="ORF">OJ996_06060</name>
</gene>
<feature type="domain" description="Ice-binding protein C-terminal" evidence="2">
    <location>
        <begin position="182"/>
        <end position="205"/>
    </location>
</feature>
<reference evidence="3" key="1">
    <citation type="submission" date="2022-10" db="EMBL/GenBank/DDBJ databases">
        <title>Luteolibacter sp. GHJ8, whole genome shotgun sequencing project.</title>
        <authorList>
            <person name="Zhao G."/>
            <person name="Shen L."/>
        </authorList>
    </citation>
    <scope>NUCLEOTIDE SEQUENCE</scope>
    <source>
        <strain evidence="3">GHJ8</strain>
    </source>
</reference>
<dbReference type="RefSeq" id="WP_264512263.1">
    <property type="nucleotide sequence ID" value="NZ_JAPDDR010000003.1"/>
</dbReference>